<keyword evidence="2" id="KW-1185">Reference proteome</keyword>
<dbReference type="OMA" id="INATCHY"/>
<dbReference type="SUPFAM" id="SSF57756">
    <property type="entry name" value="Retrovirus zinc finger-like domains"/>
    <property type="match status" value="1"/>
</dbReference>
<feature type="non-terminal residue" evidence="1">
    <location>
        <position position="1"/>
    </location>
</feature>
<evidence type="ECO:0000313" key="1">
    <source>
        <dbReference type="EMBL" id="EDO42391.1"/>
    </source>
</evidence>
<dbReference type="InParanoid" id="A7S1N2"/>
<organism evidence="1 2">
    <name type="scientific">Nematostella vectensis</name>
    <name type="common">Starlet sea anemone</name>
    <dbReference type="NCBI Taxonomy" id="45351"/>
    <lineage>
        <taxon>Eukaryota</taxon>
        <taxon>Metazoa</taxon>
        <taxon>Cnidaria</taxon>
        <taxon>Anthozoa</taxon>
        <taxon>Hexacorallia</taxon>
        <taxon>Actiniaria</taxon>
        <taxon>Edwardsiidae</taxon>
        <taxon>Nematostella</taxon>
    </lineage>
</organism>
<dbReference type="Proteomes" id="UP000001593">
    <property type="component" value="Unassembled WGS sequence"/>
</dbReference>
<dbReference type="PhylomeDB" id="A7S1N2"/>
<dbReference type="GO" id="GO:0003676">
    <property type="term" value="F:nucleic acid binding"/>
    <property type="evidence" value="ECO:0007669"/>
    <property type="project" value="InterPro"/>
</dbReference>
<feature type="non-terminal residue" evidence="1">
    <location>
        <position position="87"/>
    </location>
</feature>
<dbReference type="AlphaFoldDB" id="A7S1N2"/>
<dbReference type="InterPro" id="IPR036875">
    <property type="entry name" value="Znf_CCHC_sf"/>
</dbReference>
<dbReference type="GO" id="GO:0008270">
    <property type="term" value="F:zinc ion binding"/>
    <property type="evidence" value="ECO:0007669"/>
    <property type="project" value="InterPro"/>
</dbReference>
<name>A7S1N2_NEMVE</name>
<dbReference type="EMBL" id="DS469565">
    <property type="protein sequence ID" value="EDO42391.1"/>
    <property type="molecule type" value="Genomic_DNA"/>
</dbReference>
<dbReference type="Gene3D" id="4.10.60.10">
    <property type="entry name" value="Zinc finger, CCHC-type"/>
    <property type="match status" value="1"/>
</dbReference>
<protein>
    <submittedName>
        <fullName evidence="1">Uncharacterized protein</fullName>
    </submittedName>
</protein>
<sequence length="87" mass="9709">HLAPKCKFINATCHYCHKVGHIERVCLSKKKKQQDQTNVATDNSSGHCSPDEEYSTLYRVETKGVTPPLNFDVLVDGTKVSFQLDTG</sequence>
<dbReference type="HOGENOM" id="CLU_2489776_0_0_1"/>
<accession>A7S1N2</accession>
<gene>
    <name evidence="1" type="ORF">NEMVEDRAFT_v1g61876</name>
</gene>
<evidence type="ECO:0000313" key="2">
    <source>
        <dbReference type="Proteomes" id="UP000001593"/>
    </source>
</evidence>
<reference evidence="1 2" key="1">
    <citation type="journal article" date="2007" name="Science">
        <title>Sea anemone genome reveals ancestral eumetazoan gene repertoire and genomic organization.</title>
        <authorList>
            <person name="Putnam N.H."/>
            <person name="Srivastava M."/>
            <person name="Hellsten U."/>
            <person name="Dirks B."/>
            <person name="Chapman J."/>
            <person name="Salamov A."/>
            <person name="Terry A."/>
            <person name="Shapiro H."/>
            <person name="Lindquist E."/>
            <person name="Kapitonov V.V."/>
            <person name="Jurka J."/>
            <person name="Genikhovich G."/>
            <person name="Grigoriev I.V."/>
            <person name="Lucas S.M."/>
            <person name="Steele R.E."/>
            <person name="Finnerty J.R."/>
            <person name="Technau U."/>
            <person name="Martindale M.Q."/>
            <person name="Rokhsar D.S."/>
        </authorList>
    </citation>
    <scope>NUCLEOTIDE SEQUENCE [LARGE SCALE GENOMIC DNA]</scope>
    <source>
        <strain evidence="2">CH2 X CH6</strain>
    </source>
</reference>
<proteinExistence type="predicted"/>